<keyword evidence="4 11" id="KW-1134">Transmembrane beta strand</keyword>
<keyword evidence="10 11" id="KW-0998">Cell outer membrane</keyword>
<protein>
    <submittedName>
        <fullName evidence="15">TonB-dependent receptor</fullName>
    </submittedName>
</protein>
<evidence type="ECO:0000259" key="14">
    <source>
        <dbReference type="Pfam" id="PF07715"/>
    </source>
</evidence>
<comment type="similarity">
    <text evidence="2">Belongs to the TonB-dependent receptor family. Hemoglobin/haptoglobin binding protein subfamily.</text>
</comment>
<dbReference type="EMBL" id="CP036501">
    <property type="protein sequence ID" value="UZP74948.1"/>
    <property type="molecule type" value="Genomic_DNA"/>
</dbReference>
<keyword evidence="9 15" id="KW-0675">Receptor</keyword>
<evidence type="ECO:0000256" key="10">
    <source>
        <dbReference type="ARBA" id="ARBA00023237"/>
    </source>
</evidence>
<dbReference type="Pfam" id="PF00593">
    <property type="entry name" value="TonB_dep_Rec_b-barrel"/>
    <property type="match status" value="1"/>
</dbReference>
<gene>
    <name evidence="15" type="ORF">E0F26_09470</name>
</gene>
<evidence type="ECO:0000256" key="11">
    <source>
        <dbReference type="PROSITE-ProRule" id="PRU01360"/>
    </source>
</evidence>
<organism evidence="15 16">
    <name type="scientific">Candidatus Paraluminiphilus aquimaris</name>
    <dbReference type="NCBI Taxonomy" id="2518994"/>
    <lineage>
        <taxon>Bacteria</taxon>
        <taxon>Pseudomonadati</taxon>
        <taxon>Pseudomonadota</taxon>
        <taxon>Gammaproteobacteria</taxon>
        <taxon>Cellvibrionales</taxon>
        <taxon>Halieaceae</taxon>
        <taxon>Candidatus Paraluminiphilus</taxon>
    </lineage>
</organism>
<dbReference type="Gene3D" id="2.40.170.20">
    <property type="entry name" value="TonB-dependent receptor, beta-barrel domain"/>
    <property type="match status" value="1"/>
</dbReference>
<dbReference type="InterPro" id="IPR037066">
    <property type="entry name" value="Plug_dom_sf"/>
</dbReference>
<evidence type="ECO:0000256" key="3">
    <source>
        <dbReference type="ARBA" id="ARBA00022448"/>
    </source>
</evidence>
<evidence type="ECO:0000256" key="2">
    <source>
        <dbReference type="ARBA" id="ARBA00008143"/>
    </source>
</evidence>
<dbReference type="RefSeq" id="WP_279241415.1">
    <property type="nucleotide sequence ID" value="NZ_CP036501.1"/>
</dbReference>
<keyword evidence="3 11" id="KW-0813">Transport</keyword>
<evidence type="ECO:0000256" key="6">
    <source>
        <dbReference type="ARBA" id="ARBA00022729"/>
    </source>
</evidence>
<evidence type="ECO:0000256" key="9">
    <source>
        <dbReference type="ARBA" id="ARBA00023170"/>
    </source>
</evidence>
<name>A0ABY6Q7R7_9GAMM</name>
<dbReference type="Proteomes" id="UP001317963">
    <property type="component" value="Chromosome"/>
</dbReference>
<dbReference type="PROSITE" id="PS52016">
    <property type="entry name" value="TONB_DEPENDENT_REC_3"/>
    <property type="match status" value="1"/>
</dbReference>
<dbReference type="PANTHER" id="PTHR30069:SF29">
    <property type="entry name" value="HEMOGLOBIN AND HEMOGLOBIN-HAPTOGLOBIN-BINDING PROTEIN 1-RELATED"/>
    <property type="match status" value="1"/>
</dbReference>
<evidence type="ECO:0000313" key="16">
    <source>
        <dbReference type="Proteomes" id="UP001317963"/>
    </source>
</evidence>
<evidence type="ECO:0000256" key="8">
    <source>
        <dbReference type="ARBA" id="ARBA00023136"/>
    </source>
</evidence>
<evidence type="ECO:0000256" key="5">
    <source>
        <dbReference type="ARBA" id="ARBA00022692"/>
    </source>
</evidence>
<dbReference type="PANTHER" id="PTHR30069">
    <property type="entry name" value="TONB-DEPENDENT OUTER MEMBRANE RECEPTOR"/>
    <property type="match status" value="1"/>
</dbReference>
<feature type="domain" description="TonB-dependent receptor-like beta-barrel" evidence="13">
    <location>
        <begin position="255"/>
        <end position="639"/>
    </location>
</feature>
<evidence type="ECO:0000313" key="15">
    <source>
        <dbReference type="EMBL" id="UZP74948.1"/>
    </source>
</evidence>
<dbReference type="Pfam" id="PF07715">
    <property type="entry name" value="Plug"/>
    <property type="match status" value="1"/>
</dbReference>
<comment type="subcellular location">
    <subcellularLocation>
        <location evidence="1 11">Cell outer membrane</location>
        <topology evidence="1 11">Multi-pass membrane protein</topology>
    </subcellularLocation>
</comment>
<keyword evidence="5 11" id="KW-0812">Transmembrane</keyword>
<evidence type="ECO:0000256" key="7">
    <source>
        <dbReference type="ARBA" id="ARBA00023077"/>
    </source>
</evidence>
<accession>A0ABY6Q7R7</accession>
<evidence type="ECO:0000256" key="12">
    <source>
        <dbReference type="RuleBase" id="RU003357"/>
    </source>
</evidence>
<dbReference type="InterPro" id="IPR012910">
    <property type="entry name" value="Plug_dom"/>
</dbReference>
<dbReference type="InterPro" id="IPR000531">
    <property type="entry name" value="Beta-barrel_TonB"/>
</dbReference>
<keyword evidence="6" id="KW-0732">Signal</keyword>
<keyword evidence="16" id="KW-1185">Reference proteome</keyword>
<keyword evidence="7 12" id="KW-0798">TonB box</keyword>
<reference evidence="15 16" key="1">
    <citation type="submission" date="2019-02" db="EMBL/GenBank/DDBJ databases">
        <title>Halieaceae_genomes.</title>
        <authorList>
            <person name="Li S.-H."/>
        </authorList>
    </citation>
    <scope>NUCLEOTIDE SEQUENCE [LARGE SCALE GENOMIC DNA]</scope>
    <source>
        <strain evidence="15 16">JH123</strain>
    </source>
</reference>
<evidence type="ECO:0000256" key="4">
    <source>
        <dbReference type="ARBA" id="ARBA00022452"/>
    </source>
</evidence>
<dbReference type="InterPro" id="IPR036942">
    <property type="entry name" value="Beta-barrel_TonB_sf"/>
</dbReference>
<sequence>MMIATKPPINRTAEASSIALPVSKACGGSSSEMLTAKNTQLRRMHPMLLVLGVVLSLGAFSASTHANTGVLEEILVSGKADPRLSSLLTGTEVRSISEDEQITSSHSPASLAEAIPGVSMNGQGGLFQSYSLRGFSRWRIRTEISGVPILTDRRAGNSLSFLAPGLIDTIRVNMGPASSLYGSGAMGGVMNVSLARPNETSLRVGVSSMGNAHDILLKTPVSETTALVGSFRSANSSKSGNETTLNNGYEQSMVYASDEGDLGQATVTTEALISNGRDIGKSTALFPTSRVTDYPHDDHRLVNVRITTPNQWFFQAYGHHQDWSSRTQRPNDRQNTSLYSSTTVGGLVSHSKRASHYSERYGLDATRRYNVDIVEQSVRPGESTTSSTLVAGGSEWSTGLFWERTWYLDGLALQAGLRADRAEAKVASSSRARSDLNLQIKADFQLTPDFALRAELGSGYRLPTLSELYFEGETPRGRLTGNEELLSEETVGAQVTLVYEGSDTTFEMTASANQVDNYIERVSVAPGLESYRNLSSGDIRGVDGQITRRGDKSDQTFSWQWYEGESALGEFIADLPPPTLRYAVTRQLSDYSLGMDLRYRFSRRNTGPGEAPISSAVILGVSATWNISHQWRAQASVANSLNRNYRTSASDNAPFEMGRAININIDWRP</sequence>
<dbReference type="InterPro" id="IPR039426">
    <property type="entry name" value="TonB-dep_rcpt-like"/>
</dbReference>
<proteinExistence type="inferred from homology"/>
<dbReference type="Gene3D" id="2.170.130.10">
    <property type="entry name" value="TonB-dependent receptor, plug domain"/>
    <property type="match status" value="1"/>
</dbReference>
<dbReference type="SUPFAM" id="SSF56935">
    <property type="entry name" value="Porins"/>
    <property type="match status" value="1"/>
</dbReference>
<evidence type="ECO:0000256" key="1">
    <source>
        <dbReference type="ARBA" id="ARBA00004571"/>
    </source>
</evidence>
<keyword evidence="8 11" id="KW-0472">Membrane</keyword>
<evidence type="ECO:0000259" key="13">
    <source>
        <dbReference type="Pfam" id="PF00593"/>
    </source>
</evidence>
<feature type="domain" description="TonB-dependent receptor plug" evidence="14">
    <location>
        <begin position="104"/>
        <end position="189"/>
    </location>
</feature>